<dbReference type="InParanoid" id="A0A803T2A3"/>
<comment type="caution">
    <text evidence="1">Lacks conserved residue(s) required for the propagation of feature annotation.</text>
</comment>
<dbReference type="Pfam" id="PF00008">
    <property type="entry name" value="EGF"/>
    <property type="match status" value="1"/>
</dbReference>
<dbReference type="Ensembl" id="ENSACAT00000048635.1">
    <property type="protein sequence ID" value="ENSACAP00000029343.1"/>
    <property type="gene ID" value="ENSACAG00000044249.1"/>
</dbReference>
<evidence type="ECO:0000313" key="4">
    <source>
        <dbReference type="Ensembl" id="ENSACAP00000029343.1"/>
    </source>
</evidence>
<name>A0A803T2A3_ANOCA</name>
<dbReference type="Gene3D" id="2.10.25.10">
    <property type="entry name" value="Laminin"/>
    <property type="match status" value="1"/>
</dbReference>
<dbReference type="InterPro" id="IPR000742">
    <property type="entry name" value="EGF"/>
</dbReference>
<dbReference type="AlphaFoldDB" id="A0A803T2A3"/>
<keyword evidence="1" id="KW-0245">EGF-like domain</keyword>
<evidence type="ECO:0000313" key="5">
    <source>
        <dbReference type="Proteomes" id="UP000001646"/>
    </source>
</evidence>
<proteinExistence type="predicted"/>
<organism evidence="4 5">
    <name type="scientific">Anolis carolinensis</name>
    <name type="common">Green anole</name>
    <name type="synonym">American chameleon</name>
    <dbReference type="NCBI Taxonomy" id="28377"/>
    <lineage>
        <taxon>Eukaryota</taxon>
        <taxon>Metazoa</taxon>
        <taxon>Chordata</taxon>
        <taxon>Craniata</taxon>
        <taxon>Vertebrata</taxon>
        <taxon>Euteleostomi</taxon>
        <taxon>Lepidosauria</taxon>
        <taxon>Squamata</taxon>
        <taxon>Bifurcata</taxon>
        <taxon>Unidentata</taxon>
        <taxon>Episquamata</taxon>
        <taxon>Toxicofera</taxon>
        <taxon>Iguania</taxon>
        <taxon>Dactyloidae</taxon>
        <taxon>Anolis</taxon>
    </lineage>
</organism>
<sequence>MACLSMLSLFLDLYQISGDLCSPNPCPKGASCLAGEGTYLCSCPEGATCQKLQEACPDGPCQGE</sequence>
<keyword evidence="2" id="KW-0732">Signal</keyword>
<accession>A0A803T2A3</accession>
<dbReference type="PROSITE" id="PS50026">
    <property type="entry name" value="EGF_3"/>
    <property type="match status" value="1"/>
</dbReference>
<dbReference type="SUPFAM" id="SSF57196">
    <property type="entry name" value="EGF/Laminin"/>
    <property type="match status" value="1"/>
</dbReference>
<evidence type="ECO:0000256" key="1">
    <source>
        <dbReference type="PROSITE-ProRule" id="PRU00076"/>
    </source>
</evidence>
<feature type="signal peptide" evidence="2">
    <location>
        <begin position="1"/>
        <end position="18"/>
    </location>
</feature>
<protein>
    <recommendedName>
        <fullName evidence="3">EGF-like domain-containing protein</fullName>
    </recommendedName>
</protein>
<evidence type="ECO:0000256" key="2">
    <source>
        <dbReference type="SAM" id="SignalP"/>
    </source>
</evidence>
<reference evidence="4" key="2">
    <citation type="submission" date="2025-08" db="UniProtKB">
        <authorList>
            <consortium name="Ensembl"/>
        </authorList>
    </citation>
    <scope>IDENTIFICATION</scope>
</reference>
<keyword evidence="5" id="KW-1185">Reference proteome</keyword>
<dbReference type="Proteomes" id="UP000001646">
    <property type="component" value="Unplaced"/>
</dbReference>
<evidence type="ECO:0000259" key="3">
    <source>
        <dbReference type="PROSITE" id="PS50026"/>
    </source>
</evidence>
<feature type="domain" description="EGF-like" evidence="3">
    <location>
        <begin position="17"/>
        <end position="50"/>
    </location>
</feature>
<feature type="chain" id="PRO_5032480589" description="EGF-like domain-containing protein" evidence="2">
    <location>
        <begin position="19"/>
        <end position="64"/>
    </location>
</feature>
<reference evidence="4" key="1">
    <citation type="submission" date="2009-12" db="EMBL/GenBank/DDBJ databases">
        <title>The Genome Sequence of Anolis carolinensis (Green Anole Lizard).</title>
        <authorList>
            <consortium name="The Genome Sequencing Platform"/>
            <person name="Di Palma F."/>
            <person name="Alfoldi J."/>
            <person name="Heiman D."/>
            <person name="Young S."/>
            <person name="Grabherr M."/>
            <person name="Johnson J."/>
            <person name="Lander E.S."/>
            <person name="Lindblad-Toh K."/>
        </authorList>
    </citation>
    <scope>NUCLEOTIDE SEQUENCE [LARGE SCALE GENOMIC DNA]</scope>
    <source>
        <strain evidence="4">JBL SC #1</strain>
    </source>
</reference>
<reference evidence="4" key="3">
    <citation type="submission" date="2025-09" db="UniProtKB">
        <authorList>
            <consortium name="Ensembl"/>
        </authorList>
    </citation>
    <scope>IDENTIFICATION</scope>
</reference>